<dbReference type="RefSeq" id="WP_091289690.1">
    <property type="nucleotide sequence ID" value="NZ_FNON01000003.1"/>
</dbReference>
<dbReference type="AlphaFoldDB" id="A0A1H3E3B8"/>
<evidence type="ECO:0000313" key="1">
    <source>
        <dbReference type="EMBL" id="SDX73223.1"/>
    </source>
</evidence>
<organism evidence="1 2">
    <name type="scientific">Amycolatopsis xylanica</name>
    <dbReference type="NCBI Taxonomy" id="589385"/>
    <lineage>
        <taxon>Bacteria</taxon>
        <taxon>Bacillati</taxon>
        <taxon>Actinomycetota</taxon>
        <taxon>Actinomycetes</taxon>
        <taxon>Pseudonocardiales</taxon>
        <taxon>Pseudonocardiaceae</taxon>
        <taxon>Amycolatopsis</taxon>
    </lineage>
</organism>
<gene>
    <name evidence="1" type="ORF">SAMN05421504_103644</name>
</gene>
<name>A0A1H3E3B8_9PSEU</name>
<protein>
    <submittedName>
        <fullName evidence="1">Uncharacterized protein</fullName>
    </submittedName>
</protein>
<dbReference type="Proteomes" id="UP000199515">
    <property type="component" value="Unassembled WGS sequence"/>
</dbReference>
<dbReference type="STRING" id="589385.SAMN05421504_103644"/>
<dbReference type="OrthoDB" id="5525967at2"/>
<sequence length="154" mass="17080">MVRFEFSRREDLDHIEPPSGFDLGDMEIVGNVGSVSSRGRAPDQGMMIFVALVELLDGLRRKLKPGHPYEFVGADSSFILDFREENDSIVIESEGRRIDSSPKLESLRALSRATHAFVDKELSKLPPDDAAKEDLVPSVADFDAYVTDLARRGG</sequence>
<dbReference type="EMBL" id="FNON01000003">
    <property type="protein sequence ID" value="SDX73223.1"/>
    <property type="molecule type" value="Genomic_DNA"/>
</dbReference>
<reference evidence="1 2" key="1">
    <citation type="submission" date="2016-10" db="EMBL/GenBank/DDBJ databases">
        <authorList>
            <person name="de Groot N.N."/>
        </authorList>
    </citation>
    <scope>NUCLEOTIDE SEQUENCE [LARGE SCALE GENOMIC DNA]</scope>
    <source>
        <strain evidence="1 2">CPCC 202699</strain>
    </source>
</reference>
<accession>A0A1H3E3B8</accession>
<keyword evidence="2" id="KW-1185">Reference proteome</keyword>
<evidence type="ECO:0000313" key="2">
    <source>
        <dbReference type="Proteomes" id="UP000199515"/>
    </source>
</evidence>
<proteinExistence type="predicted"/>